<keyword evidence="17" id="KW-1185">Reference proteome</keyword>
<reference evidence="16 17" key="1">
    <citation type="submission" date="2017-10" db="EMBL/GenBank/DDBJ databases">
        <title>Frigbacter circumglobatus gen. nov. sp. nov., isolated from sediment cultured in situ.</title>
        <authorList>
            <person name="Zhao Z."/>
        </authorList>
    </citation>
    <scope>NUCLEOTIDE SEQUENCE [LARGE SCALE GENOMIC DNA]</scope>
    <source>
        <strain evidence="16 17">ZYL</strain>
    </source>
</reference>
<organism evidence="16 17">
    <name type="scientific">Paremcibacter congregatus</name>
    <dbReference type="NCBI Taxonomy" id="2043170"/>
    <lineage>
        <taxon>Bacteria</taxon>
        <taxon>Pseudomonadati</taxon>
        <taxon>Pseudomonadota</taxon>
        <taxon>Alphaproteobacteria</taxon>
        <taxon>Emcibacterales</taxon>
        <taxon>Emcibacteraceae</taxon>
        <taxon>Paremcibacter</taxon>
    </lineage>
</organism>
<evidence type="ECO:0000256" key="3">
    <source>
        <dbReference type="ARBA" id="ARBA00001968"/>
    </source>
</evidence>
<evidence type="ECO:0000256" key="2">
    <source>
        <dbReference type="ARBA" id="ARBA00001282"/>
    </source>
</evidence>
<evidence type="ECO:0000259" key="15">
    <source>
        <dbReference type="Pfam" id="PF02542"/>
    </source>
</evidence>
<keyword evidence="12 14" id="KW-0456">Lyase</keyword>
<feature type="binding site" evidence="14">
    <location>
        <position position="236"/>
    </location>
    <ligand>
        <name>a divalent metal cation</name>
        <dbReference type="ChEBI" id="CHEBI:60240"/>
    </ligand>
</feature>
<comment type="pathway">
    <text evidence="4 14">Isoprenoid biosynthesis; isopentenyl diphosphate biosynthesis via DXP pathway; isopentenyl diphosphate from 1-deoxy-D-xylulose 5-phosphate: step 4/6.</text>
</comment>
<keyword evidence="13 14" id="KW-0511">Multifunctional enzyme</keyword>
<dbReference type="InterPro" id="IPR018294">
    <property type="entry name" value="ISPD_synthase_CS"/>
</dbReference>
<evidence type="ECO:0000256" key="8">
    <source>
        <dbReference type="ARBA" id="ARBA00022679"/>
    </source>
</evidence>
<feature type="region of interest" description="2-C-methyl-D-erythritol 4-phosphate cytidylyltransferase" evidence="14">
    <location>
        <begin position="1"/>
        <end position="227"/>
    </location>
</feature>
<evidence type="ECO:0000313" key="16">
    <source>
        <dbReference type="EMBL" id="PHZ86349.1"/>
    </source>
</evidence>
<gene>
    <name evidence="14 16" type="primary">ispDF</name>
    <name evidence="16" type="ORF">CRD36_05655</name>
</gene>
<keyword evidence="9 14" id="KW-0548">Nucleotidyltransferase</keyword>
<accession>A0A2G4YVJ6</accession>
<dbReference type="Proteomes" id="UP000229730">
    <property type="component" value="Unassembled WGS sequence"/>
</dbReference>
<feature type="domain" description="2-C-methyl-D-erythritol 2,4-cyclodiphosphate synthase" evidence="15">
    <location>
        <begin position="227"/>
        <end position="380"/>
    </location>
</feature>
<comment type="similarity">
    <text evidence="14">In the N-terminal section; belongs to the IspD/TarI cytidylyltransferase family. IspD subfamily.</text>
</comment>
<comment type="catalytic activity">
    <reaction evidence="2 14">
        <text>2-C-methyl-D-erythritol 4-phosphate + CTP + H(+) = 4-CDP-2-C-methyl-D-erythritol + diphosphate</text>
        <dbReference type="Rhea" id="RHEA:13429"/>
        <dbReference type="ChEBI" id="CHEBI:15378"/>
        <dbReference type="ChEBI" id="CHEBI:33019"/>
        <dbReference type="ChEBI" id="CHEBI:37563"/>
        <dbReference type="ChEBI" id="CHEBI:57823"/>
        <dbReference type="ChEBI" id="CHEBI:58262"/>
        <dbReference type="EC" id="2.7.7.60"/>
    </reaction>
</comment>
<proteinExistence type="inferred from homology"/>
<dbReference type="InterPro" id="IPR003526">
    <property type="entry name" value="MECDP_synthase"/>
</dbReference>
<comment type="similarity">
    <text evidence="14">In the C-terminal section; belongs to the IspF family.</text>
</comment>
<comment type="similarity">
    <text evidence="7">Belongs to the IspD/TarI cytidylyltransferase family. IspD subfamily.</text>
</comment>
<evidence type="ECO:0000256" key="1">
    <source>
        <dbReference type="ARBA" id="ARBA00000200"/>
    </source>
</evidence>
<feature type="binding site" evidence="14">
    <location>
        <position position="234"/>
    </location>
    <ligand>
        <name>a divalent metal cation</name>
        <dbReference type="ChEBI" id="CHEBI:60240"/>
    </ligand>
</feature>
<evidence type="ECO:0000256" key="4">
    <source>
        <dbReference type="ARBA" id="ARBA00004709"/>
    </source>
</evidence>
<dbReference type="NCBIfam" id="NF006899">
    <property type="entry name" value="PRK09382.1"/>
    <property type="match status" value="1"/>
</dbReference>
<dbReference type="InterPro" id="IPR034683">
    <property type="entry name" value="IspD/TarI"/>
</dbReference>
<dbReference type="GO" id="GO:0016114">
    <property type="term" value="P:terpenoid biosynthetic process"/>
    <property type="evidence" value="ECO:0007669"/>
    <property type="project" value="InterPro"/>
</dbReference>
<feature type="binding site" evidence="14">
    <location>
        <position position="368"/>
    </location>
    <ligand>
        <name>4-CDP-2-C-methyl-D-erythritol 2-phosphate</name>
        <dbReference type="ChEBI" id="CHEBI:57919"/>
    </ligand>
</feature>
<dbReference type="SUPFAM" id="SSF69765">
    <property type="entry name" value="IpsF-like"/>
    <property type="match status" value="1"/>
</dbReference>
<dbReference type="PANTHER" id="PTHR43181">
    <property type="entry name" value="2-C-METHYL-D-ERYTHRITOL 2,4-CYCLODIPHOSPHATE SYNTHASE, CHLOROPLASTIC"/>
    <property type="match status" value="1"/>
</dbReference>
<comment type="similarity">
    <text evidence="6">Belongs to the IspF family.</text>
</comment>
<evidence type="ECO:0000256" key="10">
    <source>
        <dbReference type="ARBA" id="ARBA00022723"/>
    </source>
</evidence>
<dbReference type="CDD" id="cd02516">
    <property type="entry name" value="CDP-ME_synthetase"/>
    <property type="match status" value="1"/>
</dbReference>
<comment type="caution">
    <text evidence="16">The sequence shown here is derived from an EMBL/GenBank/DDBJ whole genome shotgun (WGS) entry which is preliminary data.</text>
</comment>
<feature type="site" description="Positions MEP for the nucleophilic attack" evidence="14">
    <location>
        <position position="151"/>
    </location>
</feature>
<comment type="catalytic activity">
    <reaction evidence="1 14">
        <text>4-CDP-2-C-methyl-D-erythritol 2-phosphate = 2-C-methyl-D-erythritol 2,4-cyclic diphosphate + CMP</text>
        <dbReference type="Rhea" id="RHEA:23864"/>
        <dbReference type="ChEBI" id="CHEBI:57919"/>
        <dbReference type="ChEBI" id="CHEBI:58483"/>
        <dbReference type="ChEBI" id="CHEBI:60377"/>
        <dbReference type="EC" id="4.6.1.12"/>
    </reaction>
</comment>
<evidence type="ECO:0000256" key="12">
    <source>
        <dbReference type="ARBA" id="ARBA00023239"/>
    </source>
</evidence>
<dbReference type="Pfam" id="PF02542">
    <property type="entry name" value="YgbB"/>
    <property type="match status" value="1"/>
</dbReference>
<dbReference type="HAMAP" id="MF_01520">
    <property type="entry name" value="IspDF"/>
    <property type="match status" value="1"/>
</dbReference>
<dbReference type="GO" id="GO:0050518">
    <property type="term" value="F:2-C-methyl-D-erythritol 4-phosphate cytidylyltransferase activity"/>
    <property type="evidence" value="ECO:0007669"/>
    <property type="project" value="UniProtKB-UniRule"/>
</dbReference>
<dbReference type="RefSeq" id="WP_099471933.1">
    <property type="nucleotide sequence ID" value="NZ_CP041025.1"/>
</dbReference>
<feature type="binding site" evidence="14">
    <location>
        <position position="365"/>
    </location>
    <ligand>
        <name>4-CDP-2-C-methyl-D-erythritol 2-phosphate</name>
        <dbReference type="ChEBI" id="CHEBI:57919"/>
    </ligand>
</feature>
<evidence type="ECO:0000256" key="5">
    <source>
        <dbReference type="ARBA" id="ARBA00004787"/>
    </source>
</evidence>
<dbReference type="GO" id="GO:0046872">
    <property type="term" value="F:metal ion binding"/>
    <property type="evidence" value="ECO:0007669"/>
    <property type="project" value="UniProtKB-KW"/>
</dbReference>
<evidence type="ECO:0000256" key="9">
    <source>
        <dbReference type="ARBA" id="ARBA00022695"/>
    </source>
</evidence>
<sequence>MKVAVIIVAAGRGHRVGADLPKQYLPLCGKPILQHTVAAFLKVPTINLIQTVIHANDQALYETAIGNLDLLPPVFGGDTRQQSVIRGLESLAMHEPDLVLIHDAARPFISPRHIEDIIAAAEEHGAVIPTLPVVNTVKQISGQHITGTIDRSSLARAQTPQAFRFKLIYMAHLRTAATTPLTDDCAVAEACGIRVTTVPGEDRNFKITTAGDLMKAEHMMKQQLTDIRTGMGYDVHAFAPGDQVTLCGVPIPHTAKLKGHSDADVALHALTDALLGAIGEGDIGVHFPPSDDQWKGAASDIFLKHAADLLHDKGGVIANLDLTIICEAPKISPHHDAMRNHIADLLDLAPNRVSIKATTTEKLGFAGREEGIAAQAIVTVRLPE</sequence>
<comment type="caution">
    <text evidence="14">Lacks conserved residue(s) required for the propagation of feature annotation.</text>
</comment>
<dbReference type="PROSITE" id="PS01295">
    <property type="entry name" value="ISPD"/>
    <property type="match status" value="1"/>
</dbReference>
<dbReference type="SUPFAM" id="SSF53448">
    <property type="entry name" value="Nucleotide-diphospho-sugar transferases"/>
    <property type="match status" value="1"/>
</dbReference>
<dbReference type="NCBIfam" id="TIGR00453">
    <property type="entry name" value="ispD"/>
    <property type="match status" value="1"/>
</dbReference>
<dbReference type="Gene3D" id="3.30.1330.50">
    <property type="entry name" value="2-C-methyl-D-erythritol 2,4-cyclodiphosphate synthase"/>
    <property type="match status" value="1"/>
</dbReference>
<comment type="cofactor">
    <cofactor evidence="3 14">
        <name>a divalent metal cation</name>
        <dbReference type="ChEBI" id="CHEBI:60240"/>
    </cofactor>
</comment>
<dbReference type="InterPro" id="IPR001228">
    <property type="entry name" value="IspD"/>
</dbReference>
<feature type="site" description="Transition state stabilizer" evidence="14">
    <location>
        <position position="359"/>
    </location>
</feature>
<feature type="binding site" evidence="14">
    <location>
        <begin position="358"/>
        <end position="361"/>
    </location>
    <ligand>
        <name>4-CDP-2-C-methyl-D-erythritol 2-phosphate</name>
        <dbReference type="ChEBI" id="CHEBI:57919"/>
    </ligand>
</feature>
<dbReference type="InterPro" id="IPR029044">
    <property type="entry name" value="Nucleotide-diphossugar_trans"/>
</dbReference>
<dbReference type="InterPro" id="IPR036571">
    <property type="entry name" value="MECDP_synthase_sf"/>
</dbReference>
<evidence type="ECO:0000256" key="14">
    <source>
        <dbReference type="HAMAP-Rule" id="MF_01520"/>
    </source>
</evidence>
<feature type="site" description="Transition state stabilizer" evidence="14">
    <location>
        <position position="260"/>
    </location>
</feature>
<dbReference type="UniPathway" id="UPA00056">
    <property type="reaction ID" value="UER00093"/>
</dbReference>
<dbReference type="PROSITE" id="PS01350">
    <property type="entry name" value="ISPF"/>
    <property type="match status" value="1"/>
</dbReference>
<dbReference type="AlphaFoldDB" id="A0A2G4YVJ6"/>
<feature type="binding site" evidence="14">
    <location>
        <begin position="234"/>
        <end position="236"/>
    </location>
    <ligand>
        <name>4-CDP-2-C-methyl-D-erythritol 2-phosphate</name>
        <dbReference type="ChEBI" id="CHEBI:57919"/>
    </ligand>
</feature>
<dbReference type="EC" id="2.7.7.60" evidence="14"/>
<keyword evidence="11 14" id="KW-0414">Isoprene biosynthesis</keyword>
<evidence type="ECO:0000256" key="11">
    <source>
        <dbReference type="ARBA" id="ARBA00023229"/>
    </source>
</evidence>
<keyword evidence="10 14" id="KW-0479">Metal-binding</keyword>
<dbReference type="InParanoid" id="A0A2G4YVJ6"/>
<keyword evidence="8 14" id="KW-0808">Transferase</keyword>
<evidence type="ECO:0000256" key="13">
    <source>
        <dbReference type="ARBA" id="ARBA00023268"/>
    </source>
</evidence>
<evidence type="ECO:0000256" key="6">
    <source>
        <dbReference type="ARBA" id="ARBA00008480"/>
    </source>
</evidence>
<dbReference type="HAMAP" id="MF_00107">
    <property type="entry name" value="IspF"/>
    <property type="match status" value="1"/>
</dbReference>
<feature type="site" description="Transition state stabilizer" evidence="14">
    <location>
        <position position="15"/>
    </location>
</feature>
<comment type="function">
    <text evidence="14">Bifunctional enzyme that catalyzes the formation of 4-diphosphocytidyl-2-C-methyl-D-erythritol from CTP and 2-C-methyl-D-erythritol 4-phosphate (MEP) (IspD), and catalyzes the conversion of 4-diphosphocytidyl-2-C-methyl-D-erythritol 2-phosphate (CDP-ME2P) to 2-C-methyl-D-erythritol 2,4-cyclodiphosphate (ME-CPP) with a corresponding release of cytidine 5-monophosphate (CMP) (IspF).</text>
</comment>
<dbReference type="HAMAP" id="MF_00108">
    <property type="entry name" value="IspD"/>
    <property type="match status" value="1"/>
</dbReference>
<feature type="binding site" evidence="14">
    <location>
        <position position="268"/>
    </location>
    <ligand>
        <name>a divalent metal cation</name>
        <dbReference type="ChEBI" id="CHEBI:60240"/>
    </ligand>
</feature>
<evidence type="ECO:0000313" key="17">
    <source>
        <dbReference type="Proteomes" id="UP000229730"/>
    </source>
</evidence>
<dbReference type="NCBIfam" id="TIGR00151">
    <property type="entry name" value="ispF"/>
    <property type="match status" value="1"/>
</dbReference>
<feature type="site" description="Transition state stabilizer" evidence="14">
    <location>
        <position position="22"/>
    </location>
</feature>
<feature type="binding site" evidence="14">
    <location>
        <begin position="260"/>
        <end position="261"/>
    </location>
    <ligand>
        <name>4-CDP-2-C-methyl-D-erythritol 2-phosphate</name>
        <dbReference type="ChEBI" id="CHEBI:57919"/>
    </ligand>
</feature>
<dbReference type="OrthoDB" id="9804336at2"/>
<dbReference type="EC" id="4.6.1.12" evidence="14"/>
<dbReference type="CDD" id="cd00554">
    <property type="entry name" value="MECDP_synthase"/>
    <property type="match status" value="1"/>
</dbReference>
<feature type="site" description="Positions MEP for the nucleophilic attack" evidence="14">
    <location>
        <position position="206"/>
    </location>
</feature>
<feature type="region of interest" description="2-C-methyl-D-erythritol 2,4-cyclodiphosphate synthase" evidence="14">
    <location>
        <begin position="228"/>
        <end position="384"/>
    </location>
</feature>
<evidence type="ECO:0000256" key="7">
    <source>
        <dbReference type="ARBA" id="ARBA00009789"/>
    </source>
</evidence>
<comment type="pathway">
    <text evidence="5 14">Isoprenoid biosynthesis; isopentenyl diphosphate biosynthesis via DXP pathway; isopentenyl diphosphate from 1-deoxy-D-xylulose 5-phosphate: step 2/6.</text>
</comment>
<dbReference type="FunFam" id="3.90.550.10:FF:000003">
    <property type="entry name" value="2-C-methyl-D-erythritol 4-phosphate cytidylyltransferase"/>
    <property type="match status" value="1"/>
</dbReference>
<dbReference type="Pfam" id="PF01128">
    <property type="entry name" value="IspD"/>
    <property type="match status" value="1"/>
</dbReference>
<dbReference type="FunCoup" id="A0A2G4YVJ6">
    <property type="interactions" value="503"/>
</dbReference>
<dbReference type="Gene3D" id="3.90.550.10">
    <property type="entry name" value="Spore Coat Polysaccharide Biosynthesis Protein SpsA, Chain A"/>
    <property type="match status" value="1"/>
</dbReference>
<dbReference type="GO" id="GO:0008685">
    <property type="term" value="F:2-C-methyl-D-erythritol 2,4-cyclodiphosphate synthase activity"/>
    <property type="evidence" value="ECO:0007669"/>
    <property type="project" value="UniProtKB-UniRule"/>
</dbReference>
<dbReference type="GO" id="GO:0019288">
    <property type="term" value="P:isopentenyl diphosphate biosynthetic process, methylerythritol 4-phosphate pathway"/>
    <property type="evidence" value="ECO:0007669"/>
    <property type="project" value="UniProtKB-UniRule"/>
</dbReference>
<name>A0A2G4YVJ6_9PROT</name>
<dbReference type="InterPro" id="IPR026596">
    <property type="entry name" value="IspD/F"/>
</dbReference>
<dbReference type="PANTHER" id="PTHR43181:SF1">
    <property type="entry name" value="2-C-METHYL-D-ERYTHRITOL 2,4-CYCLODIPHOSPHATE SYNTHASE, CHLOROPLASTIC"/>
    <property type="match status" value="1"/>
</dbReference>
<feature type="binding site" evidence="14">
    <location>
        <begin position="282"/>
        <end position="284"/>
    </location>
    <ligand>
        <name>4-CDP-2-C-methyl-D-erythritol 2-phosphate</name>
        <dbReference type="ChEBI" id="CHEBI:57919"/>
    </ligand>
</feature>
<protein>
    <recommendedName>
        <fullName evidence="14">Bifunctional enzyme IspD/IspF</fullName>
    </recommendedName>
    <domain>
        <recommendedName>
            <fullName evidence="14">2-C-methyl-D-erythritol 4-phosphate cytidylyltransferase</fullName>
            <ecNumber evidence="14">2.7.7.60</ecNumber>
        </recommendedName>
        <alternativeName>
            <fullName evidence="14">4-diphosphocytidyl-2C-methyl-D-erythritol synthase</fullName>
        </alternativeName>
        <alternativeName>
            <fullName evidence="14">MEP cytidylyltransferase</fullName>
            <shortName evidence="14">MCT</shortName>
        </alternativeName>
    </domain>
    <domain>
        <recommendedName>
            <fullName evidence="14">2-C-methyl-D-erythritol 2,4-cyclodiphosphate synthase</fullName>
            <shortName evidence="14">MECDP-synthase</shortName>
            <shortName evidence="14">MECPP-synthase</shortName>
            <shortName evidence="14">MECPS</shortName>
            <ecNumber evidence="14">4.6.1.12</ecNumber>
        </recommendedName>
    </domain>
</protein>
<dbReference type="EMBL" id="PDEM01000009">
    <property type="protein sequence ID" value="PHZ86349.1"/>
    <property type="molecule type" value="Genomic_DNA"/>
</dbReference>
<dbReference type="InterPro" id="IPR020555">
    <property type="entry name" value="MECDP_synthase_CS"/>
</dbReference>